<evidence type="ECO:0000256" key="11">
    <source>
        <dbReference type="ARBA" id="ARBA00022991"/>
    </source>
</evidence>
<keyword evidence="10 17" id="KW-0249">Electron transport</keyword>
<dbReference type="PANTHER" id="PTHR34011">
    <property type="entry name" value="PHYCOBILISOME 32.1 KDA LINKER POLYPEPTIDE, PHYCOCYANIN-ASSOCIATED, ROD 2-RELATED"/>
    <property type="match status" value="1"/>
</dbReference>
<reference evidence="18" key="1">
    <citation type="journal article" date="2019" name="Mol. Phylogenet. Evol.">
        <title>Morphological evolution and classification of the red algal order Ceramiales inferred using plastid phylogenomics.</title>
        <authorList>
            <person name="Diaz-Tapia P."/>
            <person name="Pasella M.M."/>
            <person name="Verbruggen H."/>
            <person name="Maggs C.A."/>
        </authorList>
    </citation>
    <scope>NUCLEOTIDE SEQUENCE</scope>
    <source>
        <strain evidence="18">PD2929_3</strain>
    </source>
</reference>
<evidence type="ECO:0000256" key="12">
    <source>
        <dbReference type="ARBA" id="ARBA00023078"/>
    </source>
</evidence>
<evidence type="ECO:0000256" key="16">
    <source>
        <dbReference type="PIRSR" id="PIRSR000081-2"/>
    </source>
</evidence>
<keyword evidence="4" id="KW-0488">Methylation</keyword>
<dbReference type="InterPro" id="IPR006245">
    <property type="entry name" value="Allophycocyanin_b"/>
</dbReference>
<gene>
    <name evidence="18" type="primary">apcF</name>
</gene>
<evidence type="ECO:0000313" key="18">
    <source>
        <dbReference type="EMBL" id="QCI04601.1"/>
    </source>
</evidence>
<protein>
    <submittedName>
        <fullName evidence="18">Allogcyanin beta 18 subunit</fullName>
    </submittedName>
</protein>
<proteinExistence type="inferred from homology"/>
<evidence type="ECO:0000256" key="13">
    <source>
        <dbReference type="ARBA" id="ARBA00023136"/>
    </source>
</evidence>
<dbReference type="InterPro" id="IPR009050">
    <property type="entry name" value="Globin-like_sf"/>
</dbReference>
<feature type="binding site" evidence="15">
    <location>
        <position position="72"/>
    </location>
    <ligand>
        <name>(2R,3E)-phycocyanobilin</name>
        <dbReference type="ChEBI" id="CHEBI:85275"/>
        <label>2</label>
    </ligand>
</feature>
<evidence type="ECO:0000256" key="3">
    <source>
        <dbReference type="ARBA" id="ARBA00022448"/>
    </source>
</evidence>
<evidence type="ECO:0000256" key="2">
    <source>
        <dbReference type="ARBA" id="ARBA00008182"/>
    </source>
</evidence>
<geneLocation type="plastid" evidence="18"/>
<evidence type="ECO:0000256" key="8">
    <source>
        <dbReference type="ARBA" id="ARBA00022640"/>
    </source>
</evidence>
<dbReference type="Gene3D" id="1.10.490.20">
    <property type="entry name" value="Phycocyanins"/>
    <property type="match status" value="1"/>
</dbReference>
<keyword evidence="11 17" id="KW-0157">Chromophore</keyword>
<dbReference type="GO" id="GO:0015979">
    <property type="term" value="P:photosynthesis"/>
    <property type="evidence" value="ECO:0007669"/>
    <property type="project" value="UniProtKB-KW"/>
</dbReference>
<feature type="modified residue" description="N4-methylasparagine" evidence="16">
    <location>
        <position position="72"/>
    </location>
</feature>
<keyword evidence="7" id="KW-0042">Antenna complex</keyword>
<sequence length="169" mass="19239">MKDAITSVLSKYDLIGKYLDTLAIEELNSYFISAIDRLKVVEIINSKAAKIVKEASSQLYTEQPELLRPGGNSYTTRRYAACLRDIEYYLRYASYALIAGNIDILDERVLDGLKDTYNSLNVPISPTIRTIKILEEIIEKEIIAKKIMNNDIVLEPFNHMINSLSEQNT</sequence>
<evidence type="ECO:0000256" key="1">
    <source>
        <dbReference type="ARBA" id="ARBA00004185"/>
    </source>
</evidence>
<evidence type="ECO:0000256" key="10">
    <source>
        <dbReference type="ARBA" id="ARBA00022982"/>
    </source>
</evidence>
<dbReference type="PIRSF" id="PIRSF000081">
    <property type="entry name" value="Phycocyanin"/>
    <property type="match status" value="1"/>
</dbReference>
<evidence type="ECO:0000256" key="7">
    <source>
        <dbReference type="ARBA" id="ARBA00022549"/>
    </source>
</evidence>
<evidence type="ECO:0000256" key="17">
    <source>
        <dbReference type="RuleBase" id="RU004438"/>
    </source>
</evidence>
<comment type="similarity">
    <text evidence="2 17">Belongs to the phycobiliprotein family.</text>
</comment>
<evidence type="ECO:0000256" key="6">
    <source>
        <dbReference type="ARBA" id="ARBA00022531"/>
    </source>
</evidence>
<evidence type="ECO:0000256" key="14">
    <source>
        <dbReference type="ARBA" id="ARBA00023307"/>
    </source>
</evidence>
<accession>A0A4D6WP67</accession>
<organism evidence="18">
    <name type="scientific">Apoglossum ruscifolium</name>
    <dbReference type="NCBI Taxonomy" id="167976"/>
    <lineage>
        <taxon>Eukaryota</taxon>
        <taxon>Rhodophyta</taxon>
        <taxon>Florideophyceae</taxon>
        <taxon>Rhodymeniophycidae</taxon>
        <taxon>Ceramiales</taxon>
        <taxon>Delesseriaceae</taxon>
        <taxon>Apoglossum</taxon>
    </lineage>
</organism>
<evidence type="ECO:0000256" key="15">
    <source>
        <dbReference type="PIRSR" id="PIRSR000081-1"/>
    </source>
</evidence>
<dbReference type="Pfam" id="PF00502">
    <property type="entry name" value="Phycobilisome"/>
    <property type="match status" value="1"/>
</dbReference>
<feature type="binding site" description="covalent" evidence="15">
    <location>
        <position position="82"/>
    </location>
    <ligand>
        <name>(2R,3E)-phycocyanobilin</name>
        <dbReference type="ChEBI" id="CHEBI:85275"/>
        <label>2</label>
    </ligand>
</feature>
<keyword evidence="9 17" id="KW-0605">Phycobilisome</keyword>
<dbReference type="GO" id="GO:0030089">
    <property type="term" value="C:phycobilisome"/>
    <property type="evidence" value="ECO:0007669"/>
    <property type="project" value="UniProtKB-KW"/>
</dbReference>
<keyword evidence="8 17" id="KW-0934">Plastid</keyword>
<keyword evidence="12 17" id="KW-0793">Thylakoid</keyword>
<name>A0A4D6WP67_9FLOR</name>
<keyword evidence="13 17" id="KW-0472">Membrane</keyword>
<evidence type="ECO:0000256" key="9">
    <source>
        <dbReference type="ARBA" id="ARBA00022738"/>
    </source>
</evidence>
<feature type="binding site" evidence="15">
    <location>
        <position position="77"/>
    </location>
    <ligand>
        <name>(2R,3E)-phycocyanobilin</name>
        <dbReference type="ChEBI" id="CHEBI:85275"/>
        <label>2</label>
    </ligand>
</feature>
<dbReference type="PANTHER" id="PTHR34011:SF3">
    <property type="entry name" value="ALLOPHYCOCYANIN BETA CHAIN"/>
    <property type="match status" value="1"/>
</dbReference>
<keyword evidence="6 17" id="KW-0602">Photosynthesis</keyword>
<reference evidence="18" key="2">
    <citation type="submission" date="2019-04" db="EMBL/GenBank/DDBJ databases">
        <authorList>
            <person name="Pasella M."/>
        </authorList>
    </citation>
    <scope>NUCLEOTIDE SEQUENCE</scope>
    <source>
        <strain evidence="18">PD2929_3</strain>
    </source>
</reference>
<dbReference type="InterPro" id="IPR038719">
    <property type="entry name" value="Phycobilisome_asu/bsu_sf"/>
</dbReference>
<dbReference type="InterPro" id="IPR012128">
    <property type="entry name" value="Phycobilisome_asu/bsu"/>
</dbReference>
<dbReference type="EMBL" id="MK814613">
    <property type="protein sequence ID" value="QCI04601.1"/>
    <property type="molecule type" value="Genomic_DNA"/>
</dbReference>
<keyword evidence="3 17" id="KW-0813">Transport</keyword>
<dbReference type="SUPFAM" id="SSF46458">
    <property type="entry name" value="Globin-like"/>
    <property type="match status" value="1"/>
</dbReference>
<evidence type="ECO:0000256" key="5">
    <source>
        <dbReference type="ARBA" id="ARBA00022528"/>
    </source>
</evidence>
<keyword evidence="5 17" id="KW-0150">Chloroplast</keyword>
<keyword evidence="14 17" id="KW-0089">Bile pigment</keyword>
<dbReference type="GO" id="GO:0009535">
    <property type="term" value="C:chloroplast thylakoid membrane"/>
    <property type="evidence" value="ECO:0007669"/>
    <property type="project" value="UniProtKB-SubCell"/>
</dbReference>
<evidence type="ECO:0000256" key="4">
    <source>
        <dbReference type="ARBA" id="ARBA00022481"/>
    </source>
</evidence>
<dbReference type="AlphaFoldDB" id="A0A4D6WP67"/>
<comment type="subcellular location">
    <subcellularLocation>
        <location evidence="1 17">Plastid</location>
        <location evidence="1 17">Chloroplast thylakoid membrane</location>
        <topology evidence="1 17">Peripheral membrane protein</topology>
        <orientation evidence="1 17">Stromal side</orientation>
    </subcellularLocation>
</comment>
<dbReference type="NCBIfam" id="TIGR01337">
    <property type="entry name" value="apcB"/>
    <property type="match status" value="1"/>
</dbReference>